<name>A0A9Q1J5Y5_SYNKA</name>
<reference evidence="2" key="1">
    <citation type="journal article" date="2023" name="Science">
        <title>Genome structures resolve the early diversification of teleost fishes.</title>
        <authorList>
            <person name="Parey E."/>
            <person name="Louis A."/>
            <person name="Montfort J."/>
            <person name="Bouchez O."/>
            <person name="Roques C."/>
            <person name="Iampietro C."/>
            <person name="Lluch J."/>
            <person name="Castinel A."/>
            <person name="Donnadieu C."/>
            <person name="Desvignes T."/>
            <person name="Floi Bucao C."/>
            <person name="Jouanno E."/>
            <person name="Wen M."/>
            <person name="Mejri S."/>
            <person name="Dirks R."/>
            <person name="Jansen H."/>
            <person name="Henkel C."/>
            <person name="Chen W.J."/>
            <person name="Zahm M."/>
            <person name="Cabau C."/>
            <person name="Klopp C."/>
            <person name="Thompson A.W."/>
            <person name="Robinson-Rechavi M."/>
            <person name="Braasch I."/>
            <person name="Lecointre G."/>
            <person name="Bobe J."/>
            <person name="Postlethwait J.H."/>
            <person name="Berthelot C."/>
            <person name="Roest Crollius H."/>
            <person name="Guiguen Y."/>
        </authorList>
    </citation>
    <scope>NUCLEOTIDE SEQUENCE</scope>
    <source>
        <strain evidence="2">WJC10195</strain>
    </source>
</reference>
<dbReference type="EMBL" id="JAINUF010000003">
    <property type="protein sequence ID" value="KAJ8368536.1"/>
    <property type="molecule type" value="Genomic_DNA"/>
</dbReference>
<comment type="caution">
    <text evidence="2">The sequence shown here is derived from an EMBL/GenBank/DDBJ whole genome shotgun (WGS) entry which is preliminary data.</text>
</comment>
<feature type="compositionally biased region" description="Polar residues" evidence="1">
    <location>
        <begin position="20"/>
        <end position="34"/>
    </location>
</feature>
<gene>
    <name evidence="2" type="ORF">SKAU_G00085640</name>
</gene>
<keyword evidence="3" id="KW-1185">Reference proteome</keyword>
<dbReference type="Proteomes" id="UP001152622">
    <property type="component" value="Chromosome 3"/>
</dbReference>
<proteinExistence type="predicted"/>
<dbReference type="AlphaFoldDB" id="A0A9Q1J5Y5"/>
<evidence type="ECO:0000313" key="3">
    <source>
        <dbReference type="Proteomes" id="UP001152622"/>
    </source>
</evidence>
<evidence type="ECO:0000256" key="1">
    <source>
        <dbReference type="SAM" id="MobiDB-lite"/>
    </source>
</evidence>
<evidence type="ECO:0000313" key="2">
    <source>
        <dbReference type="EMBL" id="KAJ8368536.1"/>
    </source>
</evidence>
<protein>
    <submittedName>
        <fullName evidence="2">Uncharacterized protein</fullName>
    </submittedName>
</protein>
<organism evidence="2 3">
    <name type="scientific">Synaphobranchus kaupii</name>
    <name type="common">Kaup's arrowtooth eel</name>
    <dbReference type="NCBI Taxonomy" id="118154"/>
    <lineage>
        <taxon>Eukaryota</taxon>
        <taxon>Metazoa</taxon>
        <taxon>Chordata</taxon>
        <taxon>Craniata</taxon>
        <taxon>Vertebrata</taxon>
        <taxon>Euteleostomi</taxon>
        <taxon>Actinopterygii</taxon>
        <taxon>Neopterygii</taxon>
        <taxon>Teleostei</taxon>
        <taxon>Anguilliformes</taxon>
        <taxon>Synaphobranchidae</taxon>
        <taxon>Synaphobranchus</taxon>
    </lineage>
</organism>
<accession>A0A9Q1J5Y5</accession>
<sequence length="156" mass="17531">MKRTGRLISSEKSPRRSETWEQTEAGTLDSTLTGSGPPLKDEVRWEFEEECLESESAWKGPVAPHLTFLNLPLIQLKCDMIRRGQRPPQRDSRDGHLARSAVRRKCPSAFTVFLAHPPPVAGGGPAHVPRRSGAARFGRPPETPWPGWARRERSKF</sequence>
<feature type="region of interest" description="Disordered" evidence="1">
    <location>
        <begin position="115"/>
        <end position="156"/>
    </location>
</feature>
<feature type="region of interest" description="Disordered" evidence="1">
    <location>
        <begin position="1"/>
        <end position="40"/>
    </location>
</feature>